<dbReference type="InterPro" id="IPR050390">
    <property type="entry name" value="C5-Methyltransferase"/>
</dbReference>
<feature type="active site" evidence="6">
    <location>
        <position position="85"/>
    </location>
</feature>
<dbReference type="RefSeq" id="WP_202955439.1">
    <property type="nucleotide sequence ID" value="NZ_JAPCID010000003.1"/>
</dbReference>
<organism evidence="8 9">
    <name type="scientific">Solirubrobacter deserti</name>
    <dbReference type="NCBI Taxonomy" id="2282478"/>
    <lineage>
        <taxon>Bacteria</taxon>
        <taxon>Bacillati</taxon>
        <taxon>Actinomycetota</taxon>
        <taxon>Thermoleophilia</taxon>
        <taxon>Solirubrobacterales</taxon>
        <taxon>Solirubrobacteraceae</taxon>
        <taxon>Solirubrobacter</taxon>
    </lineage>
</organism>
<proteinExistence type="inferred from homology"/>
<dbReference type="EC" id="2.1.1.37" evidence="1"/>
<dbReference type="PANTHER" id="PTHR10629:SF52">
    <property type="entry name" value="DNA (CYTOSINE-5)-METHYLTRANSFERASE 1"/>
    <property type="match status" value="1"/>
</dbReference>
<keyword evidence="2 6" id="KW-0489">Methyltransferase</keyword>
<reference evidence="8" key="1">
    <citation type="submission" date="2022-10" db="EMBL/GenBank/DDBJ databases">
        <title>The WGS of Solirubrobacter sp. CPCC 204708.</title>
        <authorList>
            <person name="Jiang Z."/>
        </authorList>
    </citation>
    <scope>NUCLEOTIDE SEQUENCE</scope>
    <source>
        <strain evidence="8">CPCC 204708</strain>
    </source>
</reference>
<evidence type="ECO:0000256" key="7">
    <source>
        <dbReference type="SAM" id="MobiDB-lite"/>
    </source>
</evidence>
<evidence type="ECO:0000256" key="4">
    <source>
        <dbReference type="ARBA" id="ARBA00022691"/>
    </source>
</evidence>
<dbReference type="InterPro" id="IPR001525">
    <property type="entry name" value="C5_MeTfrase"/>
</dbReference>
<feature type="compositionally biased region" description="Pro residues" evidence="7">
    <location>
        <begin position="363"/>
        <end position="372"/>
    </location>
</feature>
<keyword evidence="4 6" id="KW-0949">S-adenosyl-L-methionine</keyword>
<dbReference type="InterPro" id="IPR029063">
    <property type="entry name" value="SAM-dependent_MTases_sf"/>
</dbReference>
<dbReference type="Proteomes" id="UP001147700">
    <property type="component" value="Unassembled WGS sequence"/>
</dbReference>
<comment type="caution">
    <text evidence="8">The sequence shown here is derived from an EMBL/GenBank/DDBJ whole genome shotgun (WGS) entry which is preliminary data.</text>
</comment>
<accession>A0ABT4RD08</accession>
<keyword evidence="3 6" id="KW-0808">Transferase</keyword>
<feature type="compositionally biased region" description="Basic and acidic residues" evidence="7">
    <location>
        <begin position="383"/>
        <end position="404"/>
    </location>
</feature>
<dbReference type="Pfam" id="PF00145">
    <property type="entry name" value="DNA_methylase"/>
    <property type="match status" value="1"/>
</dbReference>
<protein>
    <recommendedName>
        <fullName evidence="1">DNA (cytosine-5-)-methyltransferase</fullName>
        <ecNumber evidence="1">2.1.1.37</ecNumber>
    </recommendedName>
</protein>
<evidence type="ECO:0000256" key="2">
    <source>
        <dbReference type="ARBA" id="ARBA00022603"/>
    </source>
</evidence>
<dbReference type="Gene3D" id="3.40.50.150">
    <property type="entry name" value="Vaccinia Virus protein VP39"/>
    <property type="match status" value="1"/>
</dbReference>
<evidence type="ECO:0000313" key="8">
    <source>
        <dbReference type="EMBL" id="MDA0136408.1"/>
    </source>
</evidence>
<name>A0ABT4RD08_9ACTN</name>
<dbReference type="PRINTS" id="PR00105">
    <property type="entry name" value="C5METTRFRASE"/>
</dbReference>
<sequence>MPQLARTALSLYTGAGGLDYGLEAAGFRIVACVERDKDARATIGASRDWRLAERPDIASYAPSELLDEFSLQEGAIDVLAAGPPCQPFSKAGWWYRDARRLADPRSDTLRMLLDVLEETLPRILLLENVRGFAYRDRDEAVTLIRSRLAALNHTRGTNYVLRALELNSADYGVPQRRDRLFLYACIDGAELQLPEPTHGPGRRNPYRTAWDALGDEIPDDVEELMPSGKWAELLPTIPEGHNYLWHTRRGGGESLFGYRTRYWSFLLKLAKAMPSWTLPATPGPSTGPFHWDSRRLARSELQRLQTFPSDVTVVGSHTSAHRQLGNAVPSAIGELLGRLALDYLGNKAPSGELTLIPGARAGMPPPLPPQPVPGWIRKKHARPHDDHPGKGKGPGAKERAERSRPTPIEPIGAPDIVQLPHVNQVDQPEESVRR</sequence>
<dbReference type="EMBL" id="JAPCID010000003">
    <property type="protein sequence ID" value="MDA0136408.1"/>
    <property type="molecule type" value="Genomic_DNA"/>
</dbReference>
<gene>
    <name evidence="8" type="ORF">OJ962_02790</name>
</gene>
<comment type="similarity">
    <text evidence="6">Belongs to the class I-like SAM-binding methyltransferase superfamily. C5-methyltransferase family.</text>
</comment>
<feature type="region of interest" description="Disordered" evidence="7">
    <location>
        <begin position="359"/>
        <end position="434"/>
    </location>
</feature>
<dbReference type="GO" id="GO:0032259">
    <property type="term" value="P:methylation"/>
    <property type="evidence" value="ECO:0007669"/>
    <property type="project" value="UniProtKB-KW"/>
</dbReference>
<dbReference type="PANTHER" id="PTHR10629">
    <property type="entry name" value="CYTOSINE-SPECIFIC METHYLTRANSFERASE"/>
    <property type="match status" value="1"/>
</dbReference>
<dbReference type="InterPro" id="IPR018117">
    <property type="entry name" value="C5_DNA_meth_AS"/>
</dbReference>
<dbReference type="SUPFAM" id="SSF53335">
    <property type="entry name" value="S-adenosyl-L-methionine-dependent methyltransferases"/>
    <property type="match status" value="1"/>
</dbReference>
<evidence type="ECO:0000256" key="3">
    <source>
        <dbReference type="ARBA" id="ARBA00022679"/>
    </source>
</evidence>
<evidence type="ECO:0000256" key="6">
    <source>
        <dbReference type="PROSITE-ProRule" id="PRU01016"/>
    </source>
</evidence>
<evidence type="ECO:0000313" key="9">
    <source>
        <dbReference type="Proteomes" id="UP001147700"/>
    </source>
</evidence>
<dbReference type="GO" id="GO:0008168">
    <property type="term" value="F:methyltransferase activity"/>
    <property type="evidence" value="ECO:0007669"/>
    <property type="project" value="UniProtKB-KW"/>
</dbReference>
<dbReference type="PROSITE" id="PS00094">
    <property type="entry name" value="C5_MTASE_1"/>
    <property type="match status" value="1"/>
</dbReference>
<evidence type="ECO:0000256" key="5">
    <source>
        <dbReference type="ARBA" id="ARBA00022747"/>
    </source>
</evidence>
<keyword evidence="5" id="KW-0680">Restriction system</keyword>
<keyword evidence="9" id="KW-1185">Reference proteome</keyword>
<evidence type="ECO:0000256" key="1">
    <source>
        <dbReference type="ARBA" id="ARBA00011975"/>
    </source>
</evidence>
<dbReference type="PROSITE" id="PS51679">
    <property type="entry name" value="SAM_MT_C5"/>
    <property type="match status" value="1"/>
</dbReference>
<dbReference type="Gene3D" id="3.90.120.10">
    <property type="entry name" value="DNA Methylase, subunit A, domain 2"/>
    <property type="match status" value="1"/>
</dbReference>